<dbReference type="NCBIfam" id="NF046029">
    <property type="entry name" value="ProtAdlyltaseNmFic"/>
    <property type="match status" value="1"/>
</dbReference>
<comment type="catalytic activity">
    <reaction evidence="7">
        <text>L-tyrosyl-[protein] + ATP = O-(5'-adenylyl)-L-tyrosyl-[protein] + diphosphate</text>
        <dbReference type="Rhea" id="RHEA:54288"/>
        <dbReference type="Rhea" id="RHEA-COMP:10136"/>
        <dbReference type="Rhea" id="RHEA-COMP:13846"/>
        <dbReference type="ChEBI" id="CHEBI:30616"/>
        <dbReference type="ChEBI" id="CHEBI:33019"/>
        <dbReference type="ChEBI" id="CHEBI:46858"/>
        <dbReference type="ChEBI" id="CHEBI:83624"/>
        <dbReference type="EC" id="2.7.7.108"/>
    </reaction>
</comment>
<dbReference type="EMBL" id="VZON01000003">
    <property type="protein sequence ID" value="KAB0613193.1"/>
    <property type="molecule type" value="Genomic_DNA"/>
</dbReference>
<dbReference type="InterPro" id="IPR003812">
    <property type="entry name" value="Fido"/>
</dbReference>
<comment type="caution">
    <text evidence="9">The sequence shown here is derived from an EMBL/GenBank/DDBJ whole genome shotgun (WGS) entry which is preliminary data.</text>
</comment>
<dbReference type="AlphaFoldDB" id="A0AAV6EFV5"/>
<keyword evidence="1" id="KW-0808">Transferase</keyword>
<dbReference type="GO" id="GO:0070733">
    <property type="term" value="F:AMPylase activity"/>
    <property type="evidence" value="ECO:0007669"/>
    <property type="project" value="UniProtKB-EC"/>
</dbReference>
<evidence type="ECO:0000256" key="7">
    <source>
        <dbReference type="ARBA" id="ARBA00048696"/>
    </source>
</evidence>
<dbReference type="Gene3D" id="1.10.3290.10">
    <property type="entry name" value="Fido-like domain"/>
    <property type="match status" value="1"/>
</dbReference>
<evidence type="ECO:0000256" key="1">
    <source>
        <dbReference type="ARBA" id="ARBA00022679"/>
    </source>
</evidence>
<keyword evidence="4" id="KW-0067">ATP-binding</keyword>
<feature type="domain" description="Fido" evidence="8">
    <location>
        <begin position="31"/>
        <end position="160"/>
    </location>
</feature>
<evidence type="ECO:0000259" key="8">
    <source>
        <dbReference type="PROSITE" id="PS51459"/>
    </source>
</evidence>
<dbReference type="InterPro" id="IPR036597">
    <property type="entry name" value="Fido-like_dom_sf"/>
</dbReference>
<proteinExistence type="predicted"/>
<dbReference type="PANTHER" id="PTHR39560:SF1">
    <property type="entry name" value="PROTEIN ADENYLYLTRANSFERASE FIC-RELATED"/>
    <property type="match status" value="1"/>
</dbReference>
<dbReference type="Proteomes" id="UP000423641">
    <property type="component" value="Unassembled WGS sequence"/>
</dbReference>
<evidence type="ECO:0000256" key="4">
    <source>
        <dbReference type="ARBA" id="ARBA00022840"/>
    </source>
</evidence>
<dbReference type="GO" id="GO:0005524">
    <property type="term" value="F:ATP binding"/>
    <property type="evidence" value="ECO:0007669"/>
    <property type="project" value="UniProtKB-KW"/>
</dbReference>
<evidence type="ECO:0000256" key="3">
    <source>
        <dbReference type="ARBA" id="ARBA00022741"/>
    </source>
</evidence>
<dbReference type="GO" id="GO:0051302">
    <property type="term" value="P:regulation of cell division"/>
    <property type="evidence" value="ECO:0007669"/>
    <property type="project" value="TreeGrafter"/>
</dbReference>
<dbReference type="Pfam" id="PF02661">
    <property type="entry name" value="Fic"/>
    <property type="match status" value="1"/>
</dbReference>
<gene>
    <name evidence="9" type="ORF">F7P66_04245</name>
</gene>
<dbReference type="PANTHER" id="PTHR39560">
    <property type="entry name" value="PROTEIN ADENYLYLTRANSFERASE FIC-RELATED"/>
    <property type="match status" value="1"/>
</dbReference>
<keyword evidence="2" id="KW-0548">Nucleotidyltransferase</keyword>
<dbReference type="FunFam" id="1.10.3290.10:FF:000002">
    <property type="entry name" value="Protein adenylyltransferase NmFic"/>
    <property type="match status" value="1"/>
</dbReference>
<name>A0AAV6EFV5_CAMHY</name>
<keyword evidence="3" id="KW-0547">Nucleotide-binding</keyword>
<dbReference type="PROSITE" id="PS51459">
    <property type="entry name" value="FIDO"/>
    <property type="match status" value="1"/>
</dbReference>
<evidence type="ECO:0000313" key="9">
    <source>
        <dbReference type="EMBL" id="KAB0613193.1"/>
    </source>
</evidence>
<evidence type="ECO:0000313" key="10">
    <source>
        <dbReference type="Proteomes" id="UP000423641"/>
    </source>
</evidence>
<dbReference type="GeneID" id="56509711"/>
<evidence type="ECO:0000256" key="5">
    <source>
        <dbReference type="ARBA" id="ARBA00034531"/>
    </source>
</evidence>
<comment type="catalytic activity">
    <reaction evidence="6">
        <text>L-threonyl-[protein] + ATP = 3-O-(5'-adenylyl)-L-threonyl-[protein] + diphosphate</text>
        <dbReference type="Rhea" id="RHEA:54292"/>
        <dbReference type="Rhea" id="RHEA-COMP:11060"/>
        <dbReference type="Rhea" id="RHEA-COMP:13847"/>
        <dbReference type="ChEBI" id="CHEBI:30013"/>
        <dbReference type="ChEBI" id="CHEBI:30616"/>
        <dbReference type="ChEBI" id="CHEBI:33019"/>
        <dbReference type="ChEBI" id="CHEBI:138113"/>
        <dbReference type="EC" id="2.7.7.108"/>
    </reaction>
</comment>
<reference evidence="9 10" key="1">
    <citation type="submission" date="2019-09" db="EMBL/GenBank/DDBJ databases">
        <title>Draft genome sequences of 48 bacterial type strains from the CCUG.</title>
        <authorList>
            <person name="Tunovic T."/>
            <person name="Pineiro-Iglesias B."/>
            <person name="Unosson C."/>
            <person name="Inganas E."/>
            <person name="Ohlen M."/>
            <person name="Cardew S."/>
            <person name="Jensie-Markopoulos S."/>
            <person name="Salva-Serra F."/>
            <person name="Jaen-Luchoro D."/>
            <person name="Karlsson R."/>
            <person name="Svensson-Stadler L."/>
            <person name="Chun J."/>
            <person name="Moore E."/>
        </authorList>
    </citation>
    <scope>NUCLEOTIDE SEQUENCE [LARGE SCALE GENOMIC DNA]</scope>
    <source>
        <strain evidence="9 10">CCUG 34538</strain>
    </source>
</reference>
<dbReference type="EC" id="2.7.7.108" evidence="5"/>
<evidence type="ECO:0000256" key="2">
    <source>
        <dbReference type="ARBA" id="ARBA00022695"/>
    </source>
</evidence>
<organism evidence="9 10">
    <name type="scientific">Campylobacter hyointestinalis subsp. lawsonii</name>
    <dbReference type="NCBI Taxonomy" id="91353"/>
    <lineage>
        <taxon>Bacteria</taxon>
        <taxon>Pseudomonadati</taxon>
        <taxon>Campylobacterota</taxon>
        <taxon>Epsilonproteobacteria</taxon>
        <taxon>Campylobacterales</taxon>
        <taxon>Campylobacteraceae</taxon>
        <taxon>Campylobacter</taxon>
    </lineage>
</organism>
<evidence type="ECO:0000256" key="6">
    <source>
        <dbReference type="ARBA" id="ARBA00047939"/>
    </source>
</evidence>
<sequence>MSELLNEIDAKSLENAKRLFSSGQIARIEIGSLKGLLDIHLYLFAGLYPFAGKIREQNIKKGSFRFANCLYLNEALAKIEKLPHSNFDEIIEKYIEMNVAHPFLEGNGRSMRIWLDLMLKSTLGLIIEWQKVDKYEYLAAMERSPINDLELKTLLKSALSEKINDEYIIFKGLEQSYFYES</sequence>
<accession>A0AAV6EFV5</accession>
<dbReference type="RefSeq" id="WP_111999953.1">
    <property type="nucleotide sequence ID" value="NZ_CP053828.1"/>
</dbReference>
<protein>
    <recommendedName>
        <fullName evidence="5">protein adenylyltransferase</fullName>
        <ecNumber evidence="5">2.7.7.108</ecNumber>
    </recommendedName>
</protein>
<dbReference type="SUPFAM" id="SSF140931">
    <property type="entry name" value="Fic-like"/>
    <property type="match status" value="1"/>
</dbReference>